<organism evidence="2 3">
    <name type="scientific">Lyophyllum shimeji</name>
    <name type="common">Hon-shimeji</name>
    <name type="synonym">Tricholoma shimeji</name>
    <dbReference type="NCBI Taxonomy" id="47721"/>
    <lineage>
        <taxon>Eukaryota</taxon>
        <taxon>Fungi</taxon>
        <taxon>Dikarya</taxon>
        <taxon>Basidiomycota</taxon>
        <taxon>Agaricomycotina</taxon>
        <taxon>Agaricomycetes</taxon>
        <taxon>Agaricomycetidae</taxon>
        <taxon>Agaricales</taxon>
        <taxon>Tricholomatineae</taxon>
        <taxon>Lyophyllaceae</taxon>
        <taxon>Lyophyllum</taxon>
    </lineage>
</organism>
<comment type="caution">
    <text evidence="2">The sequence shown here is derived from an EMBL/GenBank/DDBJ whole genome shotgun (WGS) entry which is preliminary data.</text>
</comment>
<feature type="compositionally biased region" description="Pro residues" evidence="1">
    <location>
        <begin position="107"/>
        <end position="117"/>
    </location>
</feature>
<feature type="region of interest" description="Disordered" evidence="1">
    <location>
        <begin position="18"/>
        <end position="123"/>
    </location>
</feature>
<accession>A0A9P3PQS1</accession>
<feature type="compositionally biased region" description="Acidic residues" evidence="1">
    <location>
        <begin position="288"/>
        <end position="306"/>
    </location>
</feature>
<dbReference type="Proteomes" id="UP001063166">
    <property type="component" value="Unassembled WGS sequence"/>
</dbReference>
<sequence>MQAPQVPVWLETVQPLRFRSRESSTSKSTESCRTPGRVGSVLSSSSNYNSRRGPAVPDLASPSGSLTIEMPMEASSTRRVVRPLPAIPSTPSRSPTPSPSTLSSPRSPRPLPSPPSTSPLSAAPSYRSLDAELATMPNITIAEYPELRPSNPPRPTLPAPATNVIPVTPPRVVQSHAAPQHRTPPRPTLPTLVTHVSSLTPPETDTVSLISPLSPQMPTPKTAKRKRMEKLRRHLGEPIFDEAVYARRVSLTTVTSETKARALREVEELGDRLTYIRAAITVGKILDMSDDEESDDEDVDMDDGEEVKDKPVQEDYTWVLENGLVFCGFPAKRYSRKWMHEKGGQRWEESDYKVVLQALRSL</sequence>
<name>A0A9P3PQS1_LYOSH</name>
<dbReference type="OrthoDB" id="2980827at2759"/>
<dbReference type="EMBL" id="BRPK01000007">
    <property type="protein sequence ID" value="GLB39839.1"/>
    <property type="molecule type" value="Genomic_DNA"/>
</dbReference>
<feature type="compositionally biased region" description="Low complexity" evidence="1">
    <location>
        <begin position="25"/>
        <end position="53"/>
    </location>
</feature>
<protein>
    <submittedName>
        <fullName evidence="2">Uncharacterized protein</fullName>
    </submittedName>
</protein>
<evidence type="ECO:0000313" key="2">
    <source>
        <dbReference type="EMBL" id="GLB39839.1"/>
    </source>
</evidence>
<feature type="region of interest" description="Disordered" evidence="1">
    <location>
        <begin position="144"/>
        <end position="166"/>
    </location>
</feature>
<reference evidence="2" key="1">
    <citation type="submission" date="2022-07" db="EMBL/GenBank/DDBJ databases">
        <title>The genome of Lyophyllum shimeji provides insight into the initial evolution of ectomycorrhizal fungal genome.</title>
        <authorList>
            <person name="Kobayashi Y."/>
            <person name="Shibata T."/>
            <person name="Hirakawa H."/>
            <person name="Shigenobu S."/>
            <person name="Nishiyama T."/>
            <person name="Yamada A."/>
            <person name="Hasebe M."/>
            <person name="Kawaguchi M."/>
        </authorList>
    </citation>
    <scope>NUCLEOTIDE SEQUENCE</scope>
    <source>
        <strain evidence="2">AT787</strain>
    </source>
</reference>
<dbReference type="AlphaFoldDB" id="A0A9P3PQS1"/>
<feature type="compositionally biased region" description="Low complexity" evidence="1">
    <location>
        <begin position="89"/>
        <end position="106"/>
    </location>
</feature>
<proteinExistence type="predicted"/>
<evidence type="ECO:0000313" key="3">
    <source>
        <dbReference type="Proteomes" id="UP001063166"/>
    </source>
</evidence>
<evidence type="ECO:0000256" key="1">
    <source>
        <dbReference type="SAM" id="MobiDB-lite"/>
    </source>
</evidence>
<keyword evidence="3" id="KW-1185">Reference proteome</keyword>
<gene>
    <name evidence="2" type="ORF">LshimejAT787_0703490</name>
</gene>
<feature type="region of interest" description="Disordered" evidence="1">
    <location>
        <begin position="288"/>
        <end position="307"/>
    </location>
</feature>